<reference evidence="2 3" key="1">
    <citation type="submission" date="2022-09" db="EMBL/GenBank/DDBJ databases">
        <authorList>
            <person name="Palmer J.M."/>
        </authorList>
    </citation>
    <scope>NUCLEOTIDE SEQUENCE [LARGE SCALE GENOMIC DNA]</scope>
    <source>
        <strain evidence="2 3">DSM 7382</strain>
    </source>
</reference>
<protein>
    <recommendedName>
        <fullName evidence="4">Secreted protein</fullName>
    </recommendedName>
</protein>
<accession>A0AAW0FSB1</accession>
<evidence type="ECO:0000313" key="3">
    <source>
        <dbReference type="Proteomes" id="UP001385951"/>
    </source>
</evidence>
<gene>
    <name evidence="2" type="ORF">QCA50_012534</name>
</gene>
<feature type="signal peptide" evidence="1">
    <location>
        <begin position="1"/>
        <end position="17"/>
    </location>
</feature>
<evidence type="ECO:0008006" key="4">
    <source>
        <dbReference type="Google" id="ProtNLM"/>
    </source>
</evidence>
<keyword evidence="1" id="KW-0732">Signal</keyword>
<dbReference type="AlphaFoldDB" id="A0AAW0FSB1"/>
<comment type="caution">
    <text evidence="2">The sequence shown here is derived from an EMBL/GenBank/DDBJ whole genome shotgun (WGS) entry which is preliminary data.</text>
</comment>
<name>A0AAW0FSB1_9APHY</name>
<evidence type="ECO:0000256" key="1">
    <source>
        <dbReference type="SAM" id="SignalP"/>
    </source>
</evidence>
<dbReference type="Proteomes" id="UP001385951">
    <property type="component" value="Unassembled WGS sequence"/>
</dbReference>
<feature type="chain" id="PRO_5043407305" description="Secreted protein" evidence="1">
    <location>
        <begin position="18"/>
        <end position="105"/>
    </location>
</feature>
<proteinExistence type="predicted"/>
<evidence type="ECO:0000313" key="2">
    <source>
        <dbReference type="EMBL" id="KAK7684210.1"/>
    </source>
</evidence>
<sequence length="105" mass="11651">MSFGLVLFIVPFAFVRRQCTLGGIYPLTLGSSTLAKPRPRLYSSPPALFVAPGQSPDTHLYFSVLPNISPPILDRRLWSMLSEWTLPSIICTILSSALFFGNKHL</sequence>
<organism evidence="2 3">
    <name type="scientific">Cerrena zonata</name>
    <dbReference type="NCBI Taxonomy" id="2478898"/>
    <lineage>
        <taxon>Eukaryota</taxon>
        <taxon>Fungi</taxon>
        <taxon>Dikarya</taxon>
        <taxon>Basidiomycota</taxon>
        <taxon>Agaricomycotina</taxon>
        <taxon>Agaricomycetes</taxon>
        <taxon>Polyporales</taxon>
        <taxon>Cerrenaceae</taxon>
        <taxon>Cerrena</taxon>
    </lineage>
</organism>
<dbReference type="EMBL" id="JASBNA010000026">
    <property type="protein sequence ID" value="KAK7684210.1"/>
    <property type="molecule type" value="Genomic_DNA"/>
</dbReference>
<keyword evidence="3" id="KW-1185">Reference proteome</keyword>